<comment type="caution">
    <text evidence="2">The sequence shown here is derived from an EMBL/GenBank/DDBJ whole genome shotgun (WGS) entry which is preliminary data.</text>
</comment>
<proteinExistence type="predicted"/>
<gene>
    <name evidence="2" type="ORF">B1A_14739</name>
</gene>
<sequence length="170" mass="18196">MSCLRAIASLTADRFRVSTLSICAPLQEGVAGLAARLEALCTQAVEAVRSGSNILILSDRSVGPAQVAIPALLATAAVHHYLVREGLRTATGLVVETGSAREVHHFALLVGYGAEAVYPWLVYETLEQGHGAFLNMDVPLKEMRKRFSKAVSKGLLKVMSKMGISTVQSY</sequence>
<evidence type="ECO:0000259" key="1">
    <source>
        <dbReference type="Pfam" id="PF04898"/>
    </source>
</evidence>
<dbReference type="EMBL" id="AUZX01010822">
    <property type="protein sequence ID" value="EQD46083.1"/>
    <property type="molecule type" value="Genomic_DNA"/>
</dbReference>
<reference evidence="2" key="2">
    <citation type="journal article" date="2014" name="ISME J.">
        <title>Microbial stratification in low pH oxic and suboxic macroscopic growths along an acid mine drainage.</title>
        <authorList>
            <person name="Mendez-Garcia C."/>
            <person name="Mesa V."/>
            <person name="Sprenger R.R."/>
            <person name="Richter M."/>
            <person name="Diez M.S."/>
            <person name="Solano J."/>
            <person name="Bargiela R."/>
            <person name="Golyshina O.V."/>
            <person name="Manteca A."/>
            <person name="Ramos J.L."/>
            <person name="Gallego J.R."/>
            <person name="Llorente I."/>
            <person name="Martins Dos Santos V.A."/>
            <person name="Jensen O.N."/>
            <person name="Pelaez A.I."/>
            <person name="Sanchez J."/>
            <person name="Ferrer M."/>
        </authorList>
    </citation>
    <scope>NUCLEOTIDE SEQUENCE</scope>
</reference>
<dbReference type="EC" id="1.4.-.-" evidence="2"/>
<dbReference type="InterPro" id="IPR013785">
    <property type="entry name" value="Aldolase_TIM"/>
</dbReference>
<name>T0ZN68_9ZZZZ</name>
<dbReference type="InterPro" id="IPR006982">
    <property type="entry name" value="Glu_synth_centr_N"/>
</dbReference>
<organism evidence="2">
    <name type="scientific">mine drainage metagenome</name>
    <dbReference type="NCBI Taxonomy" id="410659"/>
    <lineage>
        <taxon>unclassified sequences</taxon>
        <taxon>metagenomes</taxon>
        <taxon>ecological metagenomes</taxon>
    </lineage>
</organism>
<evidence type="ECO:0000313" key="2">
    <source>
        <dbReference type="EMBL" id="EQD46083.1"/>
    </source>
</evidence>
<dbReference type="Gene3D" id="3.20.20.70">
    <property type="entry name" value="Aldolase class I"/>
    <property type="match status" value="1"/>
</dbReference>
<feature type="domain" description="Glutamate synthase central-N" evidence="1">
    <location>
        <begin position="5"/>
        <end position="170"/>
    </location>
</feature>
<reference evidence="2" key="1">
    <citation type="submission" date="2013-08" db="EMBL/GenBank/DDBJ databases">
        <authorList>
            <person name="Mendez C."/>
            <person name="Richter M."/>
            <person name="Ferrer M."/>
            <person name="Sanchez J."/>
        </authorList>
    </citation>
    <scope>NUCLEOTIDE SEQUENCE</scope>
</reference>
<dbReference type="AlphaFoldDB" id="T0ZN68"/>
<protein>
    <submittedName>
        <fullName evidence="2">Glutamate synthase, central-N domain protein</fullName>
        <ecNumber evidence="2">1.4.-.-</ecNumber>
    </submittedName>
</protein>
<feature type="non-terminal residue" evidence="2">
    <location>
        <position position="170"/>
    </location>
</feature>
<accession>T0ZN68</accession>
<dbReference type="Pfam" id="PF04898">
    <property type="entry name" value="Glu_syn_central"/>
    <property type="match status" value="1"/>
</dbReference>
<dbReference type="SUPFAM" id="SSF51395">
    <property type="entry name" value="FMN-linked oxidoreductases"/>
    <property type="match status" value="1"/>
</dbReference>
<keyword evidence="2" id="KW-0560">Oxidoreductase</keyword>
<dbReference type="GO" id="GO:0015930">
    <property type="term" value="F:glutamate synthase activity"/>
    <property type="evidence" value="ECO:0007669"/>
    <property type="project" value="InterPro"/>
</dbReference>